<dbReference type="Proteomes" id="UP000201838">
    <property type="component" value="Unassembled WGS sequence"/>
</dbReference>
<reference evidence="6 7" key="1">
    <citation type="submission" date="2017-05" db="EMBL/GenBank/DDBJ databases">
        <authorList>
            <person name="Song R."/>
            <person name="Chenine A.L."/>
            <person name="Ruprecht R.M."/>
        </authorList>
    </citation>
    <scope>NUCLEOTIDE SEQUENCE [LARGE SCALE GENOMIC DNA]</scope>
    <source>
        <strain evidence="6 7">CECT 8489</strain>
    </source>
</reference>
<dbReference type="SUPFAM" id="SSF51905">
    <property type="entry name" value="FAD/NAD(P)-binding domain"/>
    <property type="match status" value="1"/>
</dbReference>
<dbReference type="GO" id="GO:0050660">
    <property type="term" value="F:flavin adenine dinucleotide binding"/>
    <property type="evidence" value="ECO:0007669"/>
    <property type="project" value="InterPro"/>
</dbReference>
<gene>
    <name evidence="6" type="primary">soxA_2</name>
    <name evidence="6" type="ORF">BOA8489_00940</name>
</gene>
<keyword evidence="3" id="KW-0274">FAD</keyword>
<sequence length="369" mass="39518">MEKRPSIAVIGRGLIGSAAARHLANAGQDVTLIGPVEPADKRTHQGVFASHYDEGRITRKNATDIFWAEASIASIARYRMIEATSGIAFFSPVGALMAGAESGEFLGNARRVAQQLSVLHQDLRGELVAEVIPDLSLPNDWSALWEPDDSGHISPRRLVAAQTKLAEAGGAILFDGVVTGLEETAAGVKVHTKTGTPVFDQVLVAAGGMTDHVLGRPLSYKVCGRTVALFELSENEAARLGYLPSLVMGTPEGHYFLPPIRYPDGKIYMKLGGDPDDILLKSPQEIGDWFRSGGRSEVRDDQEARFRALFPAVEVLSIKMDACMTTWTDDLRPEIARLSERVSVASAGNGAGAKCSDELGRLGAALLAE</sequence>
<keyword evidence="4 6" id="KW-0560">Oxidoreductase</keyword>
<dbReference type="RefSeq" id="WP_245813660.1">
    <property type="nucleotide sequence ID" value="NZ_FXXQ01000002.1"/>
</dbReference>
<evidence type="ECO:0000256" key="4">
    <source>
        <dbReference type="ARBA" id="ARBA00023002"/>
    </source>
</evidence>
<evidence type="ECO:0000259" key="5">
    <source>
        <dbReference type="Pfam" id="PF01266"/>
    </source>
</evidence>
<organism evidence="6 7">
    <name type="scientific">Boseongicola aestuarii</name>
    <dbReference type="NCBI Taxonomy" id="1470561"/>
    <lineage>
        <taxon>Bacteria</taxon>
        <taxon>Pseudomonadati</taxon>
        <taxon>Pseudomonadota</taxon>
        <taxon>Alphaproteobacteria</taxon>
        <taxon>Rhodobacterales</taxon>
        <taxon>Paracoccaceae</taxon>
        <taxon>Boseongicola</taxon>
    </lineage>
</organism>
<evidence type="ECO:0000256" key="2">
    <source>
        <dbReference type="ARBA" id="ARBA00022630"/>
    </source>
</evidence>
<dbReference type="InterPro" id="IPR036188">
    <property type="entry name" value="FAD/NAD-bd_sf"/>
</dbReference>
<dbReference type="PANTHER" id="PTHR10961:SF10">
    <property type="entry name" value="FAD DEPENDENT OXIDOREDUCTASE DOMAIN-CONTAINING PROTEIN"/>
    <property type="match status" value="1"/>
</dbReference>
<evidence type="ECO:0000256" key="3">
    <source>
        <dbReference type="ARBA" id="ARBA00022827"/>
    </source>
</evidence>
<keyword evidence="2" id="KW-0285">Flavoprotein</keyword>
<dbReference type="GO" id="GO:0008115">
    <property type="term" value="F:sarcosine oxidase activity"/>
    <property type="evidence" value="ECO:0007669"/>
    <property type="project" value="UniProtKB-EC"/>
</dbReference>
<evidence type="ECO:0000313" key="7">
    <source>
        <dbReference type="Proteomes" id="UP000201838"/>
    </source>
</evidence>
<comment type="cofactor">
    <cofactor evidence="1">
        <name>FAD</name>
        <dbReference type="ChEBI" id="CHEBI:57692"/>
    </cofactor>
</comment>
<dbReference type="PANTHER" id="PTHR10961">
    <property type="entry name" value="PEROXISOMAL SARCOSINE OXIDASE"/>
    <property type="match status" value="1"/>
</dbReference>
<dbReference type="EC" id="1.5.3.1" evidence="6"/>
<evidence type="ECO:0000313" key="6">
    <source>
        <dbReference type="EMBL" id="SMX22842.1"/>
    </source>
</evidence>
<feature type="domain" description="FAD dependent oxidoreductase" evidence="5">
    <location>
        <begin position="7"/>
        <end position="365"/>
    </location>
</feature>
<name>A0A238IXY3_9RHOB</name>
<proteinExistence type="predicted"/>
<dbReference type="InterPro" id="IPR045170">
    <property type="entry name" value="MTOX"/>
</dbReference>
<dbReference type="EMBL" id="FXXQ01000002">
    <property type="protein sequence ID" value="SMX22842.1"/>
    <property type="molecule type" value="Genomic_DNA"/>
</dbReference>
<dbReference type="Gene3D" id="3.30.9.10">
    <property type="entry name" value="D-Amino Acid Oxidase, subunit A, domain 2"/>
    <property type="match status" value="1"/>
</dbReference>
<evidence type="ECO:0000256" key="1">
    <source>
        <dbReference type="ARBA" id="ARBA00001974"/>
    </source>
</evidence>
<dbReference type="Pfam" id="PF01266">
    <property type="entry name" value="DAO"/>
    <property type="match status" value="1"/>
</dbReference>
<dbReference type="InterPro" id="IPR006076">
    <property type="entry name" value="FAD-dep_OxRdtase"/>
</dbReference>
<keyword evidence="7" id="KW-1185">Reference proteome</keyword>
<dbReference type="AlphaFoldDB" id="A0A238IXY3"/>
<protein>
    <submittedName>
        <fullName evidence="6">Monomeric sarcosine oxidase</fullName>
        <ecNumber evidence="6">1.5.3.1</ecNumber>
    </submittedName>
</protein>
<accession>A0A238IXY3</accession>
<dbReference type="Gene3D" id="3.50.50.60">
    <property type="entry name" value="FAD/NAD(P)-binding domain"/>
    <property type="match status" value="1"/>
</dbReference>